<sequence>MKKPFTSILKLLLLALAWGPGTTAWGQTTYSPVALTGFTGDIIANGAGAVSATTTVDIDGAAATGGTGYCLMAQDYVGPAGQVPN</sequence>
<evidence type="ECO:0000256" key="1">
    <source>
        <dbReference type="SAM" id="SignalP"/>
    </source>
</evidence>
<keyword evidence="1" id="KW-0732">Signal</keyword>
<feature type="chain" id="PRO_5025345798" evidence="1">
    <location>
        <begin position="25"/>
        <end position="85"/>
    </location>
</feature>
<protein>
    <submittedName>
        <fullName evidence="2">Uncharacterized protein</fullName>
    </submittedName>
</protein>
<gene>
    <name evidence="2" type="ORF">Tci_930215</name>
</gene>
<dbReference type="EMBL" id="BKCJ011850461">
    <property type="protein sequence ID" value="GFD58246.1"/>
    <property type="molecule type" value="Genomic_DNA"/>
</dbReference>
<proteinExistence type="predicted"/>
<accession>A0A699XKA8</accession>
<feature type="non-terminal residue" evidence="2">
    <location>
        <position position="85"/>
    </location>
</feature>
<evidence type="ECO:0000313" key="2">
    <source>
        <dbReference type="EMBL" id="GFD58246.1"/>
    </source>
</evidence>
<reference evidence="2" key="1">
    <citation type="journal article" date="2019" name="Sci. Rep.">
        <title>Draft genome of Tanacetum cinerariifolium, the natural source of mosquito coil.</title>
        <authorList>
            <person name="Yamashiro T."/>
            <person name="Shiraishi A."/>
            <person name="Satake H."/>
            <person name="Nakayama K."/>
        </authorList>
    </citation>
    <scope>NUCLEOTIDE SEQUENCE</scope>
</reference>
<comment type="caution">
    <text evidence="2">The sequence shown here is derived from an EMBL/GenBank/DDBJ whole genome shotgun (WGS) entry which is preliminary data.</text>
</comment>
<dbReference type="AlphaFoldDB" id="A0A699XKA8"/>
<organism evidence="2">
    <name type="scientific">Tanacetum cinerariifolium</name>
    <name type="common">Dalmatian daisy</name>
    <name type="synonym">Chrysanthemum cinerariifolium</name>
    <dbReference type="NCBI Taxonomy" id="118510"/>
    <lineage>
        <taxon>Eukaryota</taxon>
        <taxon>Viridiplantae</taxon>
        <taxon>Streptophyta</taxon>
        <taxon>Embryophyta</taxon>
        <taxon>Tracheophyta</taxon>
        <taxon>Spermatophyta</taxon>
        <taxon>Magnoliopsida</taxon>
        <taxon>eudicotyledons</taxon>
        <taxon>Gunneridae</taxon>
        <taxon>Pentapetalae</taxon>
        <taxon>asterids</taxon>
        <taxon>campanulids</taxon>
        <taxon>Asterales</taxon>
        <taxon>Asteraceae</taxon>
        <taxon>Asteroideae</taxon>
        <taxon>Anthemideae</taxon>
        <taxon>Anthemidinae</taxon>
        <taxon>Tanacetum</taxon>
    </lineage>
</organism>
<name>A0A699XKA8_TANCI</name>
<feature type="signal peptide" evidence="1">
    <location>
        <begin position="1"/>
        <end position="24"/>
    </location>
</feature>